<evidence type="ECO:0000256" key="5">
    <source>
        <dbReference type="ARBA" id="ARBA00023136"/>
    </source>
</evidence>
<protein>
    <submittedName>
        <fullName evidence="8">PspC domain-containing protein</fullName>
    </submittedName>
</protein>
<dbReference type="RefSeq" id="WP_004614926.1">
    <property type="nucleotide sequence ID" value="NZ_CABMEZ010000029.1"/>
</dbReference>
<dbReference type="EMBL" id="QSVN01000029">
    <property type="protein sequence ID" value="RGO29422.1"/>
    <property type="molecule type" value="Genomic_DNA"/>
</dbReference>
<evidence type="ECO:0000313" key="8">
    <source>
        <dbReference type="EMBL" id="RGO29422.1"/>
    </source>
</evidence>
<evidence type="ECO:0000256" key="4">
    <source>
        <dbReference type="ARBA" id="ARBA00022989"/>
    </source>
</evidence>
<evidence type="ECO:0000256" key="2">
    <source>
        <dbReference type="ARBA" id="ARBA00022475"/>
    </source>
</evidence>
<dbReference type="GO" id="GO:0005886">
    <property type="term" value="C:plasma membrane"/>
    <property type="evidence" value="ECO:0007669"/>
    <property type="project" value="UniProtKB-SubCell"/>
</dbReference>
<evidence type="ECO:0000256" key="6">
    <source>
        <dbReference type="SAM" id="Phobius"/>
    </source>
</evidence>
<accession>A0A3E5G583</accession>
<keyword evidence="3 6" id="KW-0812">Transmembrane</keyword>
<evidence type="ECO:0000256" key="3">
    <source>
        <dbReference type="ARBA" id="ARBA00022692"/>
    </source>
</evidence>
<dbReference type="InterPro" id="IPR007168">
    <property type="entry name" value="Phageshock_PspC_N"/>
</dbReference>
<evidence type="ECO:0000256" key="1">
    <source>
        <dbReference type="ARBA" id="ARBA00004162"/>
    </source>
</evidence>
<keyword evidence="2" id="KW-1003">Cell membrane</keyword>
<reference evidence="8 9" key="1">
    <citation type="submission" date="2018-08" db="EMBL/GenBank/DDBJ databases">
        <title>A genome reference for cultivated species of the human gut microbiota.</title>
        <authorList>
            <person name="Zou Y."/>
            <person name="Xue W."/>
            <person name="Luo G."/>
        </authorList>
    </citation>
    <scope>NUCLEOTIDE SEQUENCE [LARGE SCALE GENOMIC DNA]</scope>
    <source>
        <strain evidence="8 9">OM02-16</strain>
    </source>
</reference>
<gene>
    <name evidence="8" type="ORF">DXB16_14320</name>
</gene>
<sequence length="63" mass="7260">MNKLYRIRKGKIFFGVCGGLAKCFNVDAKIVRLLFTVTVFVFPKIIIAYIILMIVIPKEVKIR</sequence>
<dbReference type="GeneID" id="93334988"/>
<comment type="subcellular location">
    <subcellularLocation>
        <location evidence="1">Cell membrane</location>
        <topology evidence="1">Single-pass membrane protein</topology>
    </subcellularLocation>
</comment>
<evidence type="ECO:0000313" key="9">
    <source>
        <dbReference type="Proteomes" id="UP000261285"/>
    </source>
</evidence>
<dbReference type="PANTHER" id="PTHR33885">
    <property type="entry name" value="PHAGE SHOCK PROTEIN C"/>
    <property type="match status" value="1"/>
</dbReference>
<proteinExistence type="predicted"/>
<dbReference type="Pfam" id="PF04024">
    <property type="entry name" value="PspC"/>
    <property type="match status" value="1"/>
</dbReference>
<dbReference type="Proteomes" id="UP000261285">
    <property type="component" value="Unassembled WGS sequence"/>
</dbReference>
<dbReference type="InterPro" id="IPR052027">
    <property type="entry name" value="PspC"/>
</dbReference>
<feature type="transmembrane region" description="Helical" evidence="6">
    <location>
        <begin position="33"/>
        <end position="56"/>
    </location>
</feature>
<dbReference type="PANTHER" id="PTHR33885:SF3">
    <property type="entry name" value="PHAGE SHOCK PROTEIN C"/>
    <property type="match status" value="1"/>
</dbReference>
<keyword evidence="5 6" id="KW-0472">Membrane</keyword>
<dbReference type="AlphaFoldDB" id="A0A3E5G583"/>
<feature type="domain" description="Phage shock protein PspC N-terminal" evidence="7">
    <location>
        <begin position="3"/>
        <end position="59"/>
    </location>
</feature>
<evidence type="ECO:0000259" key="7">
    <source>
        <dbReference type="Pfam" id="PF04024"/>
    </source>
</evidence>
<comment type="caution">
    <text evidence="8">The sequence shown here is derived from an EMBL/GenBank/DDBJ whole genome shotgun (WGS) entry which is preliminary data.</text>
</comment>
<keyword evidence="4 6" id="KW-1133">Transmembrane helix</keyword>
<organism evidence="8 9">
    <name type="scientific">Dorea longicatena</name>
    <dbReference type="NCBI Taxonomy" id="88431"/>
    <lineage>
        <taxon>Bacteria</taxon>
        <taxon>Bacillati</taxon>
        <taxon>Bacillota</taxon>
        <taxon>Clostridia</taxon>
        <taxon>Lachnospirales</taxon>
        <taxon>Lachnospiraceae</taxon>
        <taxon>Dorea</taxon>
    </lineage>
</organism>
<name>A0A3E5G583_9FIRM</name>